<keyword evidence="1" id="KW-0472">Membrane</keyword>
<keyword evidence="1" id="KW-0812">Transmembrane</keyword>
<protein>
    <submittedName>
        <fullName evidence="2">Uncharacterized protein</fullName>
    </submittedName>
</protein>
<accession>A0AAD8LAW0</accession>
<proteinExistence type="predicted"/>
<keyword evidence="3" id="KW-1185">Reference proteome</keyword>
<dbReference type="Proteomes" id="UP001229421">
    <property type="component" value="Unassembled WGS sequence"/>
</dbReference>
<keyword evidence="1" id="KW-1133">Transmembrane helix</keyword>
<evidence type="ECO:0000256" key="1">
    <source>
        <dbReference type="SAM" id="Phobius"/>
    </source>
</evidence>
<dbReference type="AlphaFoldDB" id="A0AAD8LAW0"/>
<organism evidence="2 3">
    <name type="scientific">Tagetes erecta</name>
    <name type="common">African marigold</name>
    <dbReference type="NCBI Taxonomy" id="13708"/>
    <lineage>
        <taxon>Eukaryota</taxon>
        <taxon>Viridiplantae</taxon>
        <taxon>Streptophyta</taxon>
        <taxon>Embryophyta</taxon>
        <taxon>Tracheophyta</taxon>
        <taxon>Spermatophyta</taxon>
        <taxon>Magnoliopsida</taxon>
        <taxon>eudicotyledons</taxon>
        <taxon>Gunneridae</taxon>
        <taxon>Pentapetalae</taxon>
        <taxon>asterids</taxon>
        <taxon>campanulids</taxon>
        <taxon>Asterales</taxon>
        <taxon>Asteraceae</taxon>
        <taxon>Asteroideae</taxon>
        <taxon>Heliantheae alliance</taxon>
        <taxon>Tageteae</taxon>
        <taxon>Tagetes</taxon>
    </lineage>
</organism>
<reference evidence="2" key="1">
    <citation type="journal article" date="2023" name="bioRxiv">
        <title>Improved chromosome-level genome assembly for marigold (Tagetes erecta).</title>
        <authorList>
            <person name="Jiang F."/>
            <person name="Yuan L."/>
            <person name="Wang S."/>
            <person name="Wang H."/>
            <person name="Xu D."/>
            <person name="Wang A."/>
            <person name="Fan W."/>
        </authorList>
    </citation>
    <scope>NUCLEOTIDE SEQUENCE</scope>
    <source>
        <strain evidence="2">WSJ</strain>
        <tissue evidence="2">Leaf</tissue>
    </source>
</reference>
<comment type="caution">
    <text evidence="2">The sequence shown here is derived from an EMBL/GenBank/DDBJ whole genome shotgun (WGS) entry which is preliminary data.</text>
</comment>
<gene>
    <name evidence="2" type="ORF">QVD17_02032</name>
</gene>
<sequence length="84" mass="9660">MKYSTDPKPLRFDWFSGMCFDVFGLALYIIRAKVDKSERVLSVNSRRHFCHGGGEELLVFDSSEFVVEGSIDVKHSLCILFIRL</sequence>
<feature type="transmembrane region" description="Helical" evidence="1">
    <location>
        <begin position="12"/>
        <end position="30"/>
    </location>
</feature>
<dbReference type="EMBL" id="JAUHHV010000001">
    <property type="protein sequence ID" value="KAK1436253.1"/>
    <property type="molecule type" value="Genomic_DNA"/>
</dbReference>
<name>A0AAD8LAW0_TARER</name>
<evidence type="ECO:0000313" key="2">
    <source>
        <dbReference type="EMBL" id="KAK1436253.1"/>
    </source>
</evidence>
<evidence type="ECO:0000313" key="3">
    <source>
        <dbReference type="Proteomes" id="UP001229421"/>
    </source>
</evidence>